<evidence type="ECO:0000256" key="1">
    <source>
        <dbReference type="ARBA" id="ARBA00009320"/>
    </source>
</evidence>
<dbReference type="GO" id="GO:0016829">
    <property type="term" value="F:lyase activity"/>
    <property type="evidence" value="ECO:0007669"/>
    <property type="project" value="UniProtKB-KW"/>
</dbReference>
<name>A0A161HN76_9ASCO</name>
<dbReference type="Proteomes" id="UP000189580">
    <property type="component" value="Chromosome b"/>
</dbReference>
<proteinExistence type="inferred from homology"/>
<dbReference type="InterPro" id="IPR001544">
    <property type="entry name" value="Aminotrans_IV"/>
</dbReference>
<dbReference type="InterPro" id="IPR050571">
    <property type="entry name" value="Class-IV_PLP-Dep_Aminotrnsfr"/>
</dbReference>
<dbReference type="EMBL" id="CP014503">
    <property type="protein sequence ID" value="ANB15527.1"/>
    <property type="molecule type" value="Genomic_DNA"/>
</dbReference>
<dbReference type="InterPro" id="IPR036038">
    <property type="entry name" value="Aminotransferase-like"/>
</dbReference>
<dbReference type="GeneID" id="30035146"/>
<dbReference type="Gene3D" id="3.20.10.10">
    <property type="entry name" value="D-amino Acid Aminotransferase, subunit A, domain 2"/>
    <property type="match status" value="1"/>
</dbReference>
<comment type="similarity">
    <text evidence="1">Belongs to the class-IV pyridoxal-phosphate-dependent aminotransferase family.</text>
</comment>
<evidence type="ECO:0000313" key="4">
    <source>
        <dbReference type="Proteomes" id="UP000189580"/>
    </source>
</evidence>
<accession>A0A161HN76</accession>
<sequence>MTEAVQPMLDMEAVINFEVSEEKPSELPANNGKKQKEKPKRRPRASKTEDSESFLRPKQVRKKPVMKLVPSTNNEFAPFTYEEAHFLAGEIDKFMGTQIDFEILSTIRYEPTLTAVSDPSQIVCPENFFLLKSHWQRLHLAIDFFKWDVEVPYELLVNELMKAINQLDPMLPYKLRVLVTKNNVLRVEAHPTTPRIDLFSGVNNYPNLQPLDPVYKVYLDTQHTSISPFTSFKTTYRDHYTKSRQRILKNNGDLEEVLVYNTCNEIMEGSISNVAFRRDDKWITPSLVSGCLCGVVRNTLLLAGIIEEGKILRNSVKVGDEVVIFNGIMGVCYGRIAE</sequence>
<feature type="compositionally biased region" description="Basic and acidic residues" evidence="2">
    <location>
        <begin position="46"/>
        <end position="55"/>
    </location>
</feature>
<dbReference type="AlphaFoldDB" id="A0A161HN76"/>
<evidence type="ECO:0000256" key="2">
    <source>
        <dbReference type="SAM" id="MobiDB-lite"/>
    </source>
</evidence>
<dbReference type="Gene3D" id="3.30.470.10">
    <property type="match status" value="1"/>
</dbReference>
<keyword evidence="4" id="KW-1185">Reference proteome</keyword>
<protein>
    <submittedName>
        <fullName evidence="3">Aminodeoxychorismate lyase ABZ2</fullName>
    </submittedName>
</protein>
<dbReference type="InterPro" id="IPR043132">
    <property type="entry name" value="BCAT-like_C"/>
</dbReference>
<dbReference type="InterPro" id="IPR043131">
    <property type="entry name" value="BCAT-like_N"/>
</dbReference>
<dbReference type="Pfam" id="PF01063">
    <property type="entry name" value="Aminotran_4"/>
    <property type="match status" value="1"/>
</dbReference>
<dbReference type="OrthoDB" id="5288718at2759"/>
<reference evidence="3 4" key="1">
    <citation type="submission" date="2016-02" db="EMBL/GenBank/DDBJ databases">
        <title>Complete genome sequence and transcriptome regulation of the pentose utilising yeast Sugiyamaella lignohabitans.</title>
        <authorList>
            <person name="Bellasio M."/>
            <person name="Peymann A."/>
            <person name="Valli M."/>
            <person name="Sipitzky M."/>
            <person name="Graf A."/>
            <person name="Sauer M."/>
            <person name="Marx H."/>
            <person name="Mattanovich D."/>
        </authorList>
    </citation>
    <scope>NUCLEOTIDE SEQUENCE [LARGE SCALE GENOMIC DNA]</scope>
    <source>
        <strain evidence="3 4">CBS 10342</strain>
    </source>
</reference>
<dbReference type="PANTHER" id="PTHR42743">
    <property type="entry name" value="AMINO-ACID AMINOTRANSFERASE"/>
    <property type="match status" value="1"/>
</dbReference>
<feature type="compositionally biased region" description="Basic residues" evidence="2">
    <location>
        <begin position="33"/>
        <end position="45"/>
    </location>
</feature>
<organism evidence="3 4">
    <name type="scientific">Sugiyamaella lignohabitans</name>
    <dbReference type="NCBI Taxonomy" id="796027"/>
    <lineage>
        <taxon>Eukaryota</taxon>
        <taxon>Fungi</taxon>
        <taxon>Dikarya</taxon>
        <taxon>Ascomycota</taxon>
        <taxon>Saccharomycotina</taxon>
        <taxon>Dipodascomycetes</taxon>
        <taxon>Dipodascales</taxon>
        <taxon>Trichomonascaceae</taxon>
        <taxon>Sugiyamaella</taxon>
    </lineage>
</organism>
<dbReference type="GO" id="GO:0046394">
    <property type="term" value="P:carboxylic acid biosynthetic process"/>
    <property type="evidence" value="ECO:0007669"/>
    <property type="project" value="UniProtKB-ARBA"/>
</dbReference>
<feature type="region of interest" description="Disordered" evidence="2">
    <location>
        <begin position="20"/>
        <end position="55"/>
    </location>
</feature>
<keyword evidence="3" id="KW-0456">Lyase</keyword>
<dbReference type="KEGG" id="slb:AWJ20_3155"/>
<dbReference type="PANTHER" id="PTHR42743:SF11">
    <property type="entry name" value="AMINODEOXYCHORISMATE LYASE"/>
    <property type="match status" value="1"/>
</dbReference>
<gene>
    <name evidence="3" type="primary">ABZ2</name>
    <name evidence="3" type="ORF">AWJ20_3155</name>
</gene>
<dbReference type="SUPFAM" id="SSF56752">
    <property type="entry name" value="D-aminoacid aminotransferase-like PLP-dependent enzymes"/>
    <property type="match status" value="1"/>
</dbReference>
<evidence type="ECO:0000313" key="3">
    <source>
        <dbReference type="EMBL" id="ANB15527.1"/>
    </source>
</evidence>
<dbReference type="RefSeq" id="XP_018738004.1">
    <property type="nucleotide sequence ID" value="XM_018880157.1"/>
</dbReference>